<proteinExistence type="predicted"/>
<accession>A0ABR7K2Q1</accession>
<feature type="coiled-coil region" evidence="1">
    <location>
        <begin position="5"/>
        <end position="32"/>
    </location>
</feature>
<dbReference type="EMBL" id="JACRWD010000001">
    <property type="protein sequence ID" value="MBC6003383.1"/>
    <property type="molecule type" value="Genomic_DNA"/>
</dbReference>
<sequence>MKIDLMVAQEYIAKYRDELTRIENEIDELCLDYYEGEELKDQKVEEFILSKIKEDGIEFEEDNEYDEFIDF</sequence>
<dbReference type="Proteomes" id="UP000611796">
    <property type="component" value="Unassembled WGS sequence"/>
</dbReference>
<evidence type="ECO:0000313" key="2">
    <source>
        <dbReference type="EMBL" id="MBC6003383.1"/>
    </source>
</evidence>
<name>A0ABR7K2Q1_9FIRM</name>
<reference evidence="2 3" key="1">
    <citation type="submission" date="2020-08" db="EMBL/GenBank/DDBJ databases">
        <authorList>
            <person name="Liu C."/>
            <person name="Sun Q."/>
        </authorList>
    </citation>
    <scope>NUCLEOTIDE SEQUENCE [LARGE SCALE GENOMIC DNA]</scope>
    <source>
        <strain evidence="2 3">NSJ-45</strain>
    </source>
</reference>
<dbReference type="RefSeq" id="WP_187005641.1">
    <property type="nucleotide sequence ID" value="NZ_JACRWD010000001.1"/>
</dbReference>
<evidence type="ECO:0000256" key="1">
    <source>
        <dbReference type="SAM" id="Coils"/>
    </source>
</evidence>
<keyword evidence="1" id="KW-0175">Coiled coil</keyword>
<evidence type="ECO:0000313" key="3">
    <source>
        <dbReference type="Proteomes" id="UP000611796"/>
    </source>
</evidence>
<keyword evidence="3" id="KW-1185">Reference proteome</keyword>
<comment type="caution">
    <text evidence="2">The sequence shown here is derived from an EMBL/GenBank/DDBJ whole genome shotgun (WGS) entry which is preliminary data.</text>
</comment>
<organism evidence="2 3">
    <name type="scientific">Paeniclostridium hominis</name>
    <dbReference type="NCBI Taxonomy" id="2764329"/>
    <lineage>
        <taxon>Bacteria</taxon>
        <taxon>Bacillati</taxon>
        <taxon>Bacillota</taxon>
        <taxon>Clostridia</taxon>
        <taxon>Peptostreptococcales</taxon>
        <taxon>Peptostreptococcaceae</taxon>
        <taxon>Paeniclostridium</taxon>
    </lineage>
</organism>
<gene>
    <name evidence="2" type="ORF">H8891_06185</name>
</gene>
<protein>
    <submittedName>
        <fullName evidence="2">Uncharacterized protein</fullName>
    </submittedName>
</protein>